<evidence type="ECO:0000256" key="2">
    <source>
        <dbReference type="ARBA" id="ARBA00022490"/>
    </source>
</evidence>
<dbReference type="Gene3D" id="3.40.850.10">
    <property type="entry name" value="Kinesin motor domain"/>
    <property type="match status" value="2"/>
</dbReference>
<dbReference type="PANTHER" id="PTHR47969">
    <property type="entry name" value="CHROMOSOME-ASSOCIATED KINESIN KIF4A-RELATED"/>
    <property type="match status" value="1"/>
</dbReference>
<evidence type="ECO:0000256" key="7">
    <source>
        <dbReference type="SAM" id="Coils"/>
    </source>
</evidence>
<dbReference type="GO" id="GO:0005524">
    <property type="term" value="F:ATP binding"/>
    <property type="evidence" value="ECO:0007669"/>
    <property type="project" value="UniProtKB-KW"/>
</dbReference>
<dbReference type="GO" id="GO:0007052">
    <property type="term" value="P:mitotic spindle organization"/>
    <property type="evidence" value="ECO:0007669"/>
    <property type="project" value="TreeGrafter"/>
</dbReference>
<dbReference type="SUPFAM" id="SSF52540">
    <property type="entry name" value="P-loop containing nucleoside triphosphate hydrolases"/>
    <property type="match status" value="1"/>
</dbReference>
<sequence length="616" mass="69585">MASKGNPSRVFARVRPFTSIEENVCAEGQLVPREAILFDGSSTLTVLDPQNNFEPRKNGVFTPLDVLWCFKAQDGERRARPLSQKEVYERVVVPVLPSIVDGYNAAFCIAGGSGSGRNYTLYGDDVDGPERGLLPRFSEEIFTAFERQRQENSVVLAEMEAVDISGDSYVDLLAIRRTRPGAGDPVELKVQMGPDGARLHGVTTTEIRGSHDLRALLKQLIKVVKKRNSTHTVTIRFTETFEFDDPENVGQSVTKSRRVQVVFVILRNLPAGFQRVVDVAVEHDSGENPLAKVPTRETAFTRLHPGIFTQGYNITFVDCLSPYYEHVRENVNTLIFSLKVQKLKGKPRQSNDESLVEMRRLADEVKGLKVTVRRQSEAMQTVQKELNAREVELMKREAKYNEVNTNLTDTRQRVQLMTVSRNIEVDKTNRVKGEMSKELSAKKKEMQVVEDNKTAKDKATKEVVKAVNDAKARTELLEKKIRDEEAKAKIPLDTIKAFEDEKAYVDRIAYINTASPEEQRAQFIESSVLHREDQKAIERMKEEMIAIKASDNTAPQIQKISAEYDKAVVTAGPSLEKDKLLKEIKQYEKETADAEAETKRLQEELDQKKAQCCSTM</sequence>
<feature type="coiled-coil region" evidence="7">
    <location>
        <begin position="577"/>
        <end position="611"/>
    </location>
</feature>
<dbReference type="GO" id="GO:0051231">
    <property type="term" value="P:spindle elongation"/>
    <property type="evidence" value="ECO:0007669"/>
    <property type="project" value="TreeGrafter"/>
</dbReference>
<dbReference type="InterPro" id="IPR027640">
    <property type="entry name" value="Kinesin-like_fam"/>
</dbReference>
<evidence type="ECO:0000256" key="4">
    <source>
        <dbReference type="ARBA" id="ARBA00022840"/>
    </source>
</evidence>
<dbReference type="OrthoDB" id="123929at2759"/>
<dbReference type="Proteomes" id="UP000015354">
    <property type="component" value="Unassembled WGS sequence"/>
</dbReference>
<evidence type="ECO:0000259" key="8">
    <source>
        <dbReference type="PROSITE" id="PS50067"/>
    </source>
</evidence>
<feature type="domain" description="Kinesin motor" evidence="8">
    <location>
        <begin position="7"/>
        <end position="176"/>
    </location>
</feature>
<dbReference type="PANTHER" id="PTHR47969:SF15">
    <property type="entry name" value="CHROMOSOME-ASSOCIATED KINESIN KIF4A-RELATED"/>
    <property type="match status" value="1"/>
</dbReference>
<dbReference type="AlphaFoldDB" id="S9VKI8"/>
<dbReference type="GO" id="GO:0005875">
    <property type="term" value="C:microtubule associated complex"/>
    <property type="evidence" value="ECO:0007669"/>
    <property type="project" value="TreeGrafter"/>
</dbReference>
<name>S9VKI8_9TRYP</name>
<reference evidence="9 10" key="1">
    <citation type="journal article" date="2013" name="PLoS ONE">
        <title>Predicting the Proteins of Angomonas deanei, Strigomonas culicis and Their Respective Endosymbionts Reveals New Aspects of the Trypanosomatidae Family.</title>
        <authorList>
            <person name="Motta M.C."/>
            <person name="Martins A.C."/>
            <person name="de Souza S.S."/>
            <person name="Catta-Preta C.M."/>
            <person name="Silva R."/>
            <person name="Klein C.C."/>
            <person name="de Almeida L.G."/>
            <person name="de Lima Cunha O."/>
            <person name="Ciapina L.P."/>
            <person name="Brocchi M."/>
            <person name="Colabardini A.C."/>
            <person name="de Araujo Lima B."/>
            <person name="Machado C.R."/>
            <person name="de Almeida Soares C.M."/>
            <person name="Probst C.M."/>
            <person name="de Menezes C.B."/>
            <person name="Thompson C.E."/>
            <person name="Bartholomeu D.C."/>
            <person name="Gradia D.F."/>
            <person name="Pavoni D.P."/>
            <person name="Grisard E.C."/>
            <person name="Fantinatti-Garboggini F."/>
            <person name="Marchini F.K."/>
            <person name="Rodrigues-Luiz G.F."/>
            <person name="Wagner G."/>
            <person name="Goldman G.H."/>
            <person name="Fietto J.L."/>
            <person name="Elias M.C."/>
            <person name="Goldman M.H."/>
            <person name="Sagot M.F."/>
            <person name="Pereira M."/>
            <person name="Stoco P.H."/>
            <person name="de Mendonca-Neto R.P."/>
            <person name="Teixeira S.M."/>
            <person name="Maciel T.E."/>
            <person name="de Oliveira Mendes T.A."/>
            <person name="Urmenyi T.P."/>
            <person name="de Souza W."/>
            <person name="Schenkman S."/>
            <person name="de Vasconcelos A.T."/>
        </authorList>
    </citation>
    <scope>NUCLEOTIDE SEQUENCE [LARGE SCALE GENOMIC DNA]</scope>
</reference>
<dbReference type="SMART" id="SM00129">
    <property type="entry name" value="KISc"/>
    <property type="match status" value="1"/>
</dbReference>
<evidence type="ECO:0000256" key="1">
    <source>
        <dbReference type="ARBA" id="ARBA00004496"/>
    </source>
</evidence>
<keyword evidence="3" id="KW-0547">Nucleotide-binding</keyword>
<evidence type="ECO:0000313" key="9">
    <source>
        <dbReference type="EMBL" id="EPY23720.1"/>
    </source>
</evidence>
<dbReference type="GO" id="GO:0005737">
    <property type="term" value="C:cytoplasm"/>
    <property type="evidence" value="ECO:0007669"/>
    <property type="project" value="UniProtKB-SubCell"/>
</dbReference>
<dbReference type="InterPro" id="IPR027417">
    <property type="entry name" value="P-loop_NTPase"/>
</dbReference>
<keyword evidence="5 7" id="KW-0175">Coiled coil</keyword>
<comment type="subcellular location">
    <subcellularLocation>
        <location evidence="1">Cytoplasm</location>
    </subcellularLocation>
</comment>
<dbReference type="EMBL" id="ATMH01007520">
    <property type="protein sequence ID" value="EPY23720.1"/>
    <property type="molecule type" value="Genomic_DNA"/>
</dbReference>
<dbReference type="InterPro" id="IPR001752">
    <property type="entry name" value="Kinesin_motor_dom"/>
</dbReference>
<accession>S9VKI8</accession>
<comment type="similarity">
    <text evidence="6">Belongs to the TRAFAC class myosin-kinesin ATPase superfamily. Kinesin family.</text>
</comment>
<evidence type="ECO:0000256" key="3">
    <source>
        <dbReference type="ARBA" id="ARBA00022741"/>
    </source>
</evidence>
<dbReference type="PROSITE" id="PS50067">
    <property type="entry name" value="KINESIN_MOTOR_2"/>
    <property type="match status" value="1"/>
</dbReference>
<gene>
    <name evidence="9" type="ORF">STCU_07520</name>
</gene>
<keyword evidence="10" id="KW-1185">Reference proteome</keyword>
<comment type="caution">
    <text evidence="9">The sequence shown here is derived from an EMBL/GenBank/DDBJ whole genome shotgun (WGS) entry which is preliminary data.</text>
</comment>
<dbReference type="Pfam" id="PF00225">
    <property type="entry name" value="Kinesin"/>
    <property type="match status" value="1"/>
</dbReference>
<proteinExistence type="inferred from homology"/>
<comment type="caution">
    <text evidence="6">Lacks conserved residue(s) required for the propagation of feature annotation.</text>
</comment>
<dbReference type="GO" id="GO:0007018">
    <property type="term" value="P:microtubule-based movement"/>
    <property type="evidence" value="ECO:0007669"/>
    <property type="project" value="InterPro"/>
</dbReference>
<keyword evidence="4" id="KW-0067">ATP-binding</keyword>
<evidence type="ECO:0000256" key="5">
    <source>
        <dbReference type="ARBA" id="ARBA00023054"/>
    </source>
</evidence>
<keyword evidence="2" id="KW-0963">Cytoplasm</keyword>
<dbReference type="InterPro" id="IPR036961">
    <property type="entry name" value="Kinesin_motor_dom_sf"/>
</dbReference>
<dbReference type="GO" id="GO:0003777">
    <property type="term" value="F:microtubule motor activity"/>
    <property type="evidence" value="ECO:0007669"/>
    <property type="project" value="InterPro"/>
</dbReference>
<evidence type="ECO:0000313" key="10">
    <source>
        <dbReference type="Proteomes" id="UP000015354"/>
    </source>
</evidence>
<dbReference type="GO" id="GO:0008017">
    <property type="term" value="F:microtubule binding"/>
    <property type="evidence" value="ECO:0007669"/>
    <property type="project" value="InterPro"/>
</dbReference>
<protein>
    <submittedName>
        <fullName evidence="9">Kinesin-like protein</fullName>
    </submittedName>
</protein>
<organism evidence="9 10">
    <name type="scientific">Strigomonas culicis</name>
    <dbReference type="NCBI Taxonomy" id="28005"/>
    <lineage>
        <taxon>Eukaryota</taxon>
        <taxon>Discoba</taxon>
        <taxon>Euglenozoa</taxon>
        <taxon>Kinetoplastea</taxon>
        <taxon>Metakinetoplastina</taxon>
        <taxon>Trypanosomatida</taxon>
        <taxon>Trypanosomatidae</taxon>
        <taxon>Strigomonadinae</taxon>
        <taxon>Strigomonas</taxon>
    </lineage>
</organism>
<evidence type="ECO:0000256" key="6">
    <source>
        <dbReference type="PROSITE-ProRule" id="PRU00283"/>
    </source>
</evidence>